<keyword evidence="1" id="KW-0472">Membrane</keyword>
<evidence type="ECO:0000256" key="1">
    <source>
        <dbReference type="SAM" id="Phobius"/>
    </source>
</evidence>
<protein>
    <recommendedName>
        <fullName evidence="4">Integral membrane protein</fullName>
    </recommendedName>
</protein>
<keyword evidence="3" id="KW-1185">Reference proteome</keyword>
<keyword evidence="1" id="KW-1133">Transmembrane helix</keyword>
<sequence>MSQNTLLKAAVEARIRVHGWADTAVTRLRKRHAQQDRGQTAFEYLGIILVVVVIIGAIIGTGIGQAITTKITAAVASITAGK</sequence>
<dbReference type="Proteomes" id="UP000187151">
    <property type="component" value="Unassembled WGS sequence"/>
</dbReference>
<keyword evidence="1" id="KW-0812">Transmembrane</keyword>
<comment type="caution">
    <text evidence="2">The sequence shown here is derived from an EMBL/GenBank/DDBJ whole genome shotgun (WGS) entry which is preliminary data.</text>
</comment>
<evidence type="ECO:0000313" key="2">
    <source>
        <dbReference type="EMBL" id="OLZ66088.1"/>
    </source>
</evidence>
<name>A0ABX3G486_9ACTN</name>
<accession>A0ABX3G486</accession>
<evidence type="ECO:0008006" key="4">
    <source>
        <dbReference type="Google" id="ProtNLM"/>
    </source>
</evidence>
<dbReference type="RefSeq" id="WP_030850521.1">
    <property type="nucleotide sequence ID" value="NZ_MQUR01000032.1"/>
</dbReference>
<organism evidence="2 3">
    <name type="scientific">Streptomyces amritsarensis</name>
    <dbReference type="NCBI Taxonomy" id="681158"/>
    <lineage>
        <taxon>Bacteria</taxon>
        <taxon>Bacillati</taxon>
        <taxon>Actinomycetota</taxon>
        <taxon>Actinomycetes</taxon>
        <taxon>Kitasatosporales</taxon>
        <taxon>Streptomycetaceae</taxon>
        <taxon>Streptomyces</taxon>
    </lineage>
</organism>
<feature type="transmembrane region" description="Helical" evidence="1">
    <location>
        <begin position="41"/>
        <end position="63"/>
    </location>
</feature>
<reference evidence="2 3" key="1">
    <citation type="submission" date="2016-01" db="EMBL/GenBank/DDBJ databases">
        <title>Streptomyces amritsarensis strain MTCC 11845 genome sequencing and assembly.</title>
        <authorList>
            <person name="Sharma D."/>
            <person name="Nair G.R."/>
            <person name="Kaur G."/>
            <person name="Manhas R.K."/>
            <person name="Mayilraj S."/>
        </authorList>
    </citation>
    <scope>NUCLEOTIDE SEQUENCE [LARGE SCALE GENOMIC DNA]</scope>
    <source>
        <strain evidence="2 3">MTCC 11845</strain>
    </source>
</reference>
<proteinExistence type="predicted"/>
<gene>
    <name evidence="2" type="ORF">AVW11_15920</name>
</gene>
<evidence type="ECO:0000313" key="3">
    <source>
        <dbReference type="Proteomes" id="UP000187151"/>
    </source>
</evidence>
<dbReference type="EMBL" id="MQUR01000032">
    <property type="protein sequence ID" value="OLZ66088.1"/>
    <property type="molecule type" value="Genomic_DNA"/>
</dbReference>